<dbReference type="InterPro" id="IPR036412">
    <property type="entry name" value="HAD-like_sf"/>
</dbReference>
<dbReference type="InterPro" id="IPR011951">
    <property type="entry name" value="HAD-SF_hydro_IA_YjjG/PynA"/>
</dbReference>
<dbReference type="Pfam" id="PF13419">
    <property type="entry name" value="HAD_2"/>
    <property type="match status" value="1"/>
</dbReference>
<dbReference type="NCBIfam" id="TIGR01549">
    <property type="entry name" value="HAD-SF-IA-v1"/>
    <property type="match status" value="1"/>
</dbReference>
<dbReference type="OrthoDB" id="9802350at2"/>
<accession>A0A0R2LSD4</accession>
<dbReference type="InterPro" id="IPR041492">
    <property type="entry name" value="HAD_2"/>
</dbReference>
<dbReference type="RefSeq" id="WP_057878230.1">
    <property type="nucleotide sequence ID" value="NZ_JQCA01000043.1"/>
</dbReference>
<proteinExistence type="predicted"/>
<dbReference type="SFLD" id="SFLDS00003">
    <property type="entry name" value="Haloacid_Dehalogenase"/>
    <property type="match status" value="1"/>
</dbReference>
<dbReference type="InterPro" id="IPR023198">
    <property type="entry name" value="PGP-like_dom2"/>
</dbReference>
<dbReference type="SUPFAM" id="SSF56784">
    <property type="entry name" value="HAD-like"/>
    <property type="match status" value="1"/>
</dbReference>
<dbReference type="PATRIC" id="fig|616990.3.peg.1802"/>
<gene>
    <name evidence="1" type="ORF">IV54_GL001704</name>
</gene>
<dbReference type="PANTHER" id="PTHR47478">
    <property type="match status" value="1"/>
</dbReference>
<keyword evidence="1" id="KW-0378">Hydrolase</keyword>
<dbReference type="Gene3D" id="1.10.150.240">
    <property type="entry name" value="Putative phosphatase, domain 2"/>
    <property type="match status" value="1"/>
</dbReference>
<protein>
    <submittedName>
        <fullName evidence="1">HAD superfamily hydrolase</fullName>
    </submittedName>
</protein>
<dbReference type="EMBL" id="JQCA01000043">
    <property type="protein sequence ID" value="KRO04182.1"/>
    <property type="molecule type" value="Genomic_DNA"/>
</dbReference>
<dbReference type="InterPro" id="IPR023214">
    <property type="entry name" value="HAD_sf"/>
</dbReference>
<dbReference type="SFLD" id="SFLDG01129">
    <property type="entry name" value="C1.5:_HAD__Beta-PGM__Phosphata"/>
    <property type="match status" value="1"/>
</dbReference>
<evidence type="ECO:0000313" key="2">
    <source>
        <dbReference type="Proteomes" id="UP000051906"/>
    </source>
</evidence>
<keyword evidence="2" id="KW-1185">Reference proteome</keyword>
<dbReference type="InterPro" id="IPR006439">
    <property type="entry name" value="HAD-SF_hydro_IA"/>
</dbReference>
<evidence type="ECO:0000313" key="1">
    <source>
        <dbReference type="EMBL" id="KRO04182.1"/>
    </source>
</evidence>
<reference evidence="1 2" key="1">
    <citation type="journal article" date="2015" name="Genome Announc.">
        <title>Expanding the biotechnology potential of lactobacilli through comparative genomics of 213 strains and associated genera.</title>
        <authorList>
            <person name="Sun Z."/>
            <person name="Harris H.M."/>
            <person name="McCann A."/>
            <person name="Guo C."/>
            <person name="Argimon S."/>
            <person name="Zhang W."/>
            <person name="Yang X."/>
            <person name="Jeffery I.B."/>
            <person name="Cooney J.C."/>
            <person name="Kagawa T.F."/>
            <person name="Liu W."/>
            <person name="Song Y."/>
            <person name="Salvetti E."/>
            <person name="Wrobel A."/>
            <person name="Rasinkangas P."/>
            <person name="Parkhill J."/>
            <person name="Rea M.C."/>
            <person name="O'Sullivan O."/>
            <person name="Ritari J."/>
            <person name="Douillard F.P."/>
            <person name="Paul Ross R."/>
            <person name="Yang R."/>
            <person name="Briner A.E."/>
            <person name="Felis G.E."/>
            <person name="de Vos W.M."/>
            <person name="Barrangou R."/>
            <person name="Klaenhammer T.R."/>
            <person name="Caufield P.W."/>
            <person name="Cui Y."/>
            <person name="Zhang H."/>
            <person name="O'Toole P.W."/>
        </authorList>
    </citation>
    <scope>NUCLEOTIDE SEQUENCE [LARGE SCALE GENOMIC DNA]</scope>
    <source>
        <strain evidence="1 2">DSM 22467</strain>
    </source>
</reference>
<dbReference type="AlphaFoldDB" id="A0A0R2LSD4"/>
<organism evidence="1 2">
    <name type="scientific">Levilactobacillus paucivorans</name>
    <dbReference type="NCBI Taxonomy" id="616990"/>
    <lineage>
        <taxon>Bacteria</taxon>
        <taxon>Bacillati</taxon>
        <taxon>Bacillota</taxon>
        <taxon>Bacilli</taxon>
        <taxon>Lactobacillales</taxon>
        <taxon>Lactobacillaceae</taxon>
        <taxon>Levilactobacillus</taxon>
    </lineage>
</organism>
<comment type="caution">
    <text evidence="1">The sequence shown here is derived from an EMBL/GenBank/DDBJ whole genome shotgun (WGS) entry which is preliminary data.</text>
</comment>
<dbReference type="GO" id="GO:0008253">
    <property type="term" value="F:5'-nucleotidase activity"/>
    <property type="evidence" value="ECO:0007669"/>
    <property type="project" value="InterPro"/>
</dbReference>
<dbReference type="InterPro" id="IPR052550">
    <property type="entry name" value="Pyrimidine_5'-ntase_YjjG"/>
</dbReference>
<dbReference type="NCBIfam" id="TIGR02254">
    <property type="entry name" value="YjjG_YfnB"/>
    <property type="match status" value="1"/>
</dbReference>
<sequence length="228" mass="25314">MKKYVILDLDDTLLDFTRGEIEGVTTLLTEHGVTDTVHGLQVYQTINTAVWQQIEQGAPREPLLNTRFTKAFGALGISVDGVTLERRYHAMLDHNFYVLPGAQDFLDTLQKGQLTLIVGTNGTKTIQLNRLEGSGIAGYFDRLFISQDLGVDKPDPAFFNAIFAAYPDMTTANTIMVGDHLASDIQGALNSHLDSIWYNPHHDTNSEDIQPTYEVDSYAAAEHLLLND</sequence>
<dbReference type="STRING" id="616990.IV54_GL001704"/>
<dbReference type="PANTHER" id="PTHR47478:SF1">
    <property type="entry name" value="PYRIMIDINE 5'-NUCLEOTIDASE YJJG"/>
    <property type="match status" value="1"/>
</dbReference>
<dbReference type="Gene3D" id="3.40.50.1000">
    <property type="entry name" value="HAD superfamily/HAD-like"/>
    <property type="match status" value="1"/>
</dbReference>
<dbReference type="Proteomes" id="UP000051906">
    <property type="component" value="Unassembled WGS sequence"/>
</dbReference>
<name>A0A0R2LSD4_9LACO</name>